<dbReference type="GO" id="GO:0015288">
    <property type="term" value="F:porin activity"/>
    <property type="evidence" value="ECO:0007669"/>
    <property type="project" value="TreeGrafter"/>
</dbReference>
<evidence type="ECO:0000256" key="6">
    <source>
        <dbReference type="ARBA" id="ARBA00023136"/>
    </source>
</evidence>
<evidence type="ECO:0000256" key="3">
    <source>
        <dbReference type="ARBA" id="ARBA00022448"/>
    </source>
</evidence>
<evidence type="ECO:0000256" key="1">
    <source>
        <dbReference type="ARBA" id="ARBA00004442"/>
    </source>
</evidence>
<keyword evidence="5" id="KW-0812">Transmembrane</keyword>
<keyword evidence="10" id="KW-1185">Reference proteome</keyword>
<feature type="chain" id="PRO_5013063974" evidence="8">
    <location>
        <begin position="22"/>
        <end position="462"/>
    </location>
</feature>
<dbReference type="Proteomes" id="UP000182229">
    <property type="component" value="Unassembled WGS sequence"/>
</dbReference>
<dbReference type="GO" id="GO:0015562">
    <property type="term" value="F:efflux transmembrane transporter activity"/>
    <property type="evidence" value="ECO:0007669"/>
    <property type="project" value="InterPro"/>
</dbReference>
<evidence type="ECO:0000256" key="7">
    <source>
        <dbReference type="ARBA" id="ARBA00023237"/>
    </source>
</evidence>
<evidence type="ECO:0000256" key="4">
    <source>
        <dbReference type="ARBA" id="ARBA00022452"/>
    </source>
</evidence>
<proteinExistence type="inferred from homology"/>
<evidence type="ECO:0000256" key="5">
    <source>
        <dbReference type="ARBA" id="ARBA00022692"/>
    </source>
</evidence>
<evidence type="ECO:0000256" key="8">
    <source>
        <dbReference type="SAM" id="SignalP"/>
    </source>
</evidence>
<dbReference type="OrthoDB" id="5491134at2"/>
<keyword evidence="8" id="KW-0732">Signal</keyword>
<dbReference type="PANTHER" id="PTHR30026:SF20">
    <property type="entry name" value="OUTER MEMBRANE PROTEIN TOLC"/>
    <property type="match status" value="1"/>
</dbReference>
<evidence type="ECO:0000256" key="2">
    <source>
        <dbReference type="ARBA" id="ARBA00007613"/>
    </source>
</evidence>
<dbReference type="STRING" id="83449.BON30_21395"/>
<keyword evidence="3" id="KW-0813">Transport</keyword>
<dbReference type="RefSeq" id="WP_071900217.1">
    <property type="nucleotide sequence ID" value="NZ_MPIN01000005.1"/>
</dbReference>
<dbReference type="InterPro" id="IPR003423">
    <property type="entry name" value="OMP_efflux"/>
</dbReference>
<dbReference type="GO" id="GO:1990281">
    <property type="term" value="C:efflux pump complex"/>
    <property type="evidence" value="ECO:0007669"/>
    <property type="project" value="TreeGrafter"/>
</dbReference>
<keyword evidence="6" id="KW-0472">Membrane</keyword>
<evidence type="ECO:0000313" key="9">
    <source>
        <dbReference type="EMBL" id="OJH38784.1"/>
    </source>
</evidence>
<name>A0A1L9B959_9BACT</name>
<dbReference type="Pfam" id="PF02321">
    <property type="entry name" value="OEP"/>
    <property type="match status" value="2"/>
</dbReference>
<sequence>MTSRLALLVLALTAAPPLAAAQEPTAAPPPFQPQINDPMLAPVEPAPRRVGTWQEALALVRERSTDLRTAEANVQRAEGRWRQALSLLLPNARLSAGVSTDLLHPGLAVGLTGAPIIPQGNQPTPTVPLASATASLTQSLVDVSAWRGLHSAQFAETSARESLKDVQRRLTQGLARALVAAVAAERSAELNRVGLLRALERAALTERSFELGVGTQLDVVRVQQDVEIARQALISGDEQLRRTREALGLALGLPQEVGVEPTFQLQGLIEQAVSECSALESADRRPDVEAARAQLHSARDSRQQATAGYLPTLALNSNLNGYTTSNPAPATLTTWSLVAVLSVPIWEGGLRGGLVRERRGIEQQSAETLESTRRNVEVEVARAKRNVGVSESLVKTSAASRELAARTDQLTRRAYEVGRGSSLELVQSGAALRQAELSLALREFELVQARLDAFLTEARCDW</sequence>
<comment type="caution">
    <text evidence="9">The sequence shown here is derived from an EMBL/GenBank/DDBJ whole genome shotgun (WGS) entry which is preliminary data.</text>
</comment>
<dbReference type="AlphaFoldDB" id="A0A1L9B959"/>
<reference evidence="10" key="1">
    <citation type="submission" date="2016-11" db="EMBL/GenBank/DDBJ databases">
        <authorList>
            <person name="Shukria A."/>
            <person name="Stevens D.C."/>
        </authorList>
    </citation>
    <scope>NUCLEOTIDE SEQUENCE [LARGE SCALE GENOMIC DNA]</scope>
    <source>
        <strain evidence="10">Cbfe23</strain>
    </source>
</reference>
<dbReference type="SUPFAM" id="SSF56954">
    <property type="entry name" value="Outer membrane efflux proteins (OEP)"/>
    <property type="match status" value="1"/>
</dbReference>
<dbReference type="InterPro" id="IPR051906">
    <property type="entry name" value="TolC-like"/>
</dbReference>
<reference evidence="9 10" key="2">
    <citation type="submission" date="2016-12" db="EMBL/GenBank/DDBJ databases">
        <title>Draft Genome Sequence of Cystobacter ferrugineus Strain Cbfe23.</title>
        <authorList>
            <person name="Akbar S."/>
            <person name="Dowd S.E."/>
            <person name="Stevens D.C."/>
        </authorList>
    </citation>
    <scope>NUCLEOTIDE SEQUENCE [LARGE SCALE GENOMIC DNA]</scope>
    <source>
        <strain evidence="9 10">Cbfe23</strain>
    </source>
</reference>
<dbReference type="EMBL" id="MPIN01000005">
    <property type="protein sequence ID" value="OJH38784.1"/>
    <property type="molecule type" value="Genomic_DNA"/>
</dbReference>
<keyword evidence="7" id="KW-0998">Cell outer membrane</keyword>
<dbReference type="GO" id="GO:0009279">
    <property type="term" value="C:cell outer membrane"/>
    <property type="evidence" value="ECO:0007669"/>
    <property type="project" value="UniProtKB-SubCell"/>
</dbReference>
<dbReference type="PANTHER" id="PTHR30026">
    <property type="entry name" value="OUTER MEMBRANE PROTEIN TOLC"/>
    <property type="match status" value="1"/>
</dbReference>
<organism evidence="9 10">
    <name type="scientific">Cystobacter ferrugineus</name>
    <dbReference type="NCBI Taxonomy" id="83449"/>
    <lineage>
        <taxon>Bacteria</taxon>
        <taxon>Pseudomonadati</taxon>
        <taxon>Myxococcota</taxon>
        <taxon>Myxococcia</taxon>
        <taxon>Myxococcales</taxon>
        <taxon>Cystobacterineae</taxon>
        <taxon>Archangiaceae</taxon>
        <taxon>Cystobacter</taxon>
    </lineage>
</organism>
<comment type="subcellular location">
    <subcellularLocation>
        <location evidence="1">Cell outer membrane</location>
    </subcellularLocation>
</comment>
<feature type="signal peptide" evidence="8">
    <location>
        <begin position="1"/>
        <end position="21"/>
    </location>
</feature>
<protein>
    <submittedName>
        <fullName evidence="9">MFP transporter</fullName>
    </submittedName>
</protein>
<gene>
    <name evidence="9" type="ORF">BON30_21395</name>
</gene>
<evidence type="ECO:0000313" key="10">
    <source>
        <dbReference type="Proteomes" id="UP000182229"/>
    </source>
</evidence>
<comment type="similarity">
    <text evidence="2">Belongs to the outer membrane factor (OMF) (TC 1.B.17) family.</text>
</comment>
<dbReference type="Gene3D" id="1.20.1600.10">
    <property type="entry name" value="Outer membrane efflux proteins (OEP)"/>
    <property type="match status" value="1"/>
</dbReference>
<keyword evidence="4" id="KW-1134">Transmembrane beta strand</keyword>
<accession>A0A1L9B959</accession>